<proteinExistence type="predicted"/>
<dbReference type="InterPro" id="IPR045444">
    <property type="entry name" value="DUF6503"/>
</dbReference>
<sequence length="248" mass="28628">MRPFFILLLLLIFLSCQEEDKLTANAIVDKTIENACNGNCEQAEIEFIFRKVKYKSTRQDGSYILERNFIDSIGAVRDVLTNKGFKRFVNDSVQKLADTTAQKYAEYVNSVHYFAQLPFGLNAPAARKERVGEAKINGAEYYEIQITFNEEGGGTDFEDEFVYWIHKEDFTVDYLAYSYQVNGGGIRFREAYNPRVVKGIRFVNYNNYKPKGKDIPLTELDTYFQKDELELLSKIENENVSVTLLDTE</sequence>
<evidence type="ECO:0000313" key="1">
    <source>
        <dbReference type="EMBL" id="RDK86960.1"/>
    </source>
</evidence>
<dbReference type="AlphaFoldDB" id="A0A370QFZ4"/>
<accession>A0A370QFZ4</accession>
<comment type="caution">
    <text evidence="1">The sequence shown here is derived from an EMBL/GenBank/DDBJ whole genome shotgun (WGS) entry which is preliminary data.</text>
</comment>
<dbReference type="RefSeq" id="WP_115123179.1">
    <property type="nucleotide sequence ID" value="NZ_QRAO01000002.1"/>
</dbReference>
<dbReference type="EMBL" id="QRAO01000002">
    <property type="protein sequence ID" value="RDK86960.1"/>
    <property type="molecule type" value="Genomic_DNA"/>
</dbReference>
<protein>
    <recommendedName>
        <fullName evidence="3">Deoxyribose-phosphate aldolase</fullName>
    </recommendedName>
</protein>
<keyword evidence="2" id="KW-1185">Reference proteome</keyword>
<evidence type="ECO:0000313" key="2">
    <source>
        <dbReference type="Proteomes" id="UP000255317"/>
    </source>
</evidence>
<dbReference type="Pfam" id="PF20113">
    <property type="entry name" value="DUF6503"/>
    <property type="match status" value="1"/>
</dbReference>
<dbReference type="Proteomes" id="UP000255317">
    <property type="component" value="Unassembled WGS sequence"/>
</dbReference>
<gene>
    <name evidence="1" type="ORF">C8D94_102138</name>
</gene>
<reference evidence="1 2" key="1">
    <citation type="submission" date="2018-07" db="EMBL/GenBank/DDBJ databases">
        <title>Genomic Encyclopedia of Type Strains, Phase IV (KMG-IV): sequencing the most valuable type-strain genomes for metagenomic binning, comparative biology and taxonomic classification.</title>
        <authorList>
            <person name="Goeker M."/>
        </authorList>
    </citation>
    <scope>NUCLEOTIDE SEQUENCE [LARGE SCALE GENOMIC DNA]</scope>
    <source>
        <strain evidence="1 2">DSM 101478</strain>
    </source>
</reference>
<dbReference type="OrthoDB" id="982433at2"/>
<dbReference type="PROSITE" id="PS51257">
    <property type="entry name" value="PROKAR_LIPOPROTEIN"/>
    <property type="match status" value="1"/>
</dbReference>
<name>A0A370QFZ4_9FLAO</name>
<organism evidence="1 2">
    <name type="scientific">Marinirhabdus gelatinilytica</name>
    <dbReference type="NCBI Taxonomy" id="1703343"/>
    <lineage>
        <taxon>Bacteria</taxon>
        <taxon>Pseudomonadati</taxon>
        <taxon>Bacteroidota</taxon>
        <taxon>Flavobacteriia</taxon>
        <taxon>Flavobacteriales</taxon>
        <taxon>Flavobacteriaceae</taxon>
    </lineage>
</organism>
<evidence type="ECO:0008006" key="3">
    <source>
        <dbReference type="Google" id="ProtNLM"/>
    </source>
</evidence>